<feature type="active site" description="Nucleophile" evidence="7">
    <location>
        <position position="182"/>
    </location>
</feature>
<dbReference type="InterPro" id="IPR000073">
    <property type="entry name" value="AB_hydrolase_1"/>
</dbReference>
<evidence type="ECO:0000256" key="7">
    <source>
        <dbReference type="PIRSR" id="PIRSR000862-1"/>
    </source>
</evidence>
<dbReference type="Pfam" id="PF00561">
    <property type="entry name" value="Abhydrolase_1"/>
    <property type="match status" value="1"/>
</dbReference>
<evidence type="ECO:0000313" key="11">
    <source>
        <dbReference type="Proteomes" id="UP000007266"/>
    </source>
</evidence>
<proteinExistence type="inferred from homology"/>
<keyword evidence="5" id="KW-0325">Glycoprotein</keyword>
<dbReference type="InParanoid" id="D2A309"/>
<dbReference type="Proteomes" id="UP000007266">
    <property type="component" value="Linkage group 4"/>
</dbReference>
<evidence type="ECO:0000256" key="5">
    <source>
        <dbReference type="ARBA" id="ARBA00023180"/>
    </source>
</evidence>
<dbReference type="InterPro" id="IPR029058">
    <property type="entry name" value="AB_hydrolase_fold"/>
</dbReference>
<dbReference type="Gene3D" id="3.40.50.1820">
    <property type="entry name" value="alpha/beta hydrolase"/>
    <property type="match status" value="1"/>
</dbReference>
<dbReference type="ESTHER" id="trica-d2a309">
    <property type="family name" value="Acidic_Lipase"/>
</dbReference>
<evidence type="ECO:0000259" key="9">
    <source>
        <dbReference type="Pfam" id="PF00561"/>
    </source>
</evidence>
<evidence type="ECO:0000256" key="4">
    <source>
        <dbReference type="ARBA" id="ARBA00023098"/>
    </source>
</evidence>
<feature type="active site" description="Charge relay system" evidence="7">
    <location>
        <position position="378"/>
    </location>
</feature>
<evidence type="ECO:0000313" key="10">
    <source>
        <dbReference type="EMBL" id="EFA02251.1"/>
    </source>
</evidence>
<dbReference type="KEGG" id="tca:662114"/>
<feature type="active site" description="Charge relay system" evidence="7">
    <location>
        <position position="347"/>
    </location>
</feature>
<sequence length="403" mass="45650">MKPSANFLLIVVCVLPNCAADFWEYFIGPRLSTGNGSERAAPKVTDQLVRSYGYRLDTHLVASQTGHILTLHRIPRGRKAAGTKPRPVAFIHHGLFGCSDMWLSRGPHLDLPYILADSGYDVWLFNTRGNVYSRKHKSLDPDRDAEYWNFGIEEMGYYDLPVTIDYILNITNQKDLFYLGHSIGSSTGFITCSLRPEYNSKIRLFMALGPLAHIRHPLNLLHKVLFSLLSPALSLVESMNIYEIWPRRFHISRLVEAACEDGSPFQKLCLMLIFSVVGEDPTQLNTTTFPNFVQYYPAGTSLKVVSNIVQYYVSGEFARFSGGKTVPFIYDLAKVTAPVALYYGPGDLLVTQEDVDYLSHRLGNVTGKFRIPYKHFNHLDFVLANNARSLLYNNLLSVMEKYK</sequence>
<feature type="chain" id="PRO_5003027405" description="Lipase" evidence="8">
    <location>
        <begin position="21"/>
        <end position="403"/>
    </location>
</feature>
<feature type="signal peptide" evidence="8">
    <location>
        <begin position="1"/>
        <end position="20"/>
    </location>
</feature>
<keyword evidence="6" id="KW-0378">Hydrolase</keyword>
<dbReference type="EMBL" id="KQ971338">
    <property type="protein sequence ID" value="EFA02251.1"/>
    <property type="molecule type" value="Genomic_DNA"/>
</dbReference>
<evidence type="ECO:0000256" key="1">
    <source>
        <dbReference type="ARBA" id="ARBA00010701"/>
    </source>
</evidence>
<dbReference type="GO" id="GO:0006629">
    <property type="term" value="P:lipid metabolic process"/>
    <property type="evidence" value="ECO:0000318"/>
    <property type="project" value="GO_Central"/>
</dbReference>
<evidence type="ECO:0000256" key="6">
    <source>
        <dbReference type="PIRNR" id="PIRNR000862"/>
    </source>
</evidence>
<name>D2A309_TRICA</name>
<organism evidence="10 11">
    <name type="scientific">Tribolium castaneum</name>
    <name type="common">Red flour beetle</name>
    <dbReference type="NCBI Taxonomy" id="7070"/>
    <lineage>
        <taxon>Eukaryota</taxon>
        <taxon>Metazoa</taxon>
        <taxon>Ecdysozoa</taxon>
        <taxon>Arthropoda</taxon>
        <taxon>Hexapoda</taxon>
        <taxon>Insecta</taxon>
        <taxon>Pterygota</taxon>
        <taxon>Neoptera</taxon>
        <taxon>Endopterygota</taxon>
        <taxon>Coleoptera</taxon>
        <taxon>Polyphaga</taxon>
        <taxon>Cucujiformia</taxon>
        <taxon>Tenebrionidae</taxon>
        <taxon>Tenebrionidae incertae sedis</taxon>
        <taxon>Tribolium</taxon>
    </lineage>
</organism>
<keyword evidence="11" id="KW-1185">Reference proteome</keyword>
<evidence type="ECO:0000256" key="8">
    <source>
        <dbReference type="SAM" id="SignalP"/>
    </source>
</evidence>
<dbReference type="STRING" id="7070.D2A309"/>
<accession>D2A309</accession>
<dbReference type="eggNOG" id="KOG2624">
    <property type="taxonomic scope" value="Eukaryota"/>
</dbReference>
<reference evidence="10 11" key="2">
    <citation type="journal article" date="2010" name="Nucleic Acids Res.">
        <title>BeetleBase in 2010: revisions to provide comprehensive genomic information for Tribolium castaneum.</title>
        <authorList>
            <person name="Kim H.S."/>
            <person name="Murphy T."/>
            <person name="Xia J."/>
            <person name="Caragea D."/>
            <person name="Park Y."/>
            <person name="Beeman R.W."/>
            <person name="Lorenzen M.D."/>
            <person name="Butcher S."/>
            <person name="Manak J.R."/>
            <person name="Brown S.J."/>
        </authorList>
    </citation>
    <scope>GENOME REANNOTATION</scope>
    <source>
        <strain evidence="10 11">Georgia GA2</strain>
    </source>
</reference>
<evidence type="ECO:0000256" key="2">
    <source>
        <dbReference type="ARBA" id="ARBA00022729"/>
    </source>
</evidence>
<dbReference type="PANTHER" id="PTHR11005">
    <property type="entry name" value="LYSOSOMAL ACID LIPASE-RELATED"/>
    <property type="match status" value="1"/>
</dbReference>
<dbReference type="GO" id="GO:0016298">
    <property type="term" value="F:lipase activity"/>
    <property type="evidence" value="ECO:0000318"/>
    <property type="project" value="GO_Central"/>
</dbReference>
<keyword evidence="3 6" id="KW-0442">Lipid degradation</keyword>
<keyword evidence="4" id="KW-0443">Lipid metabolism</keyword>
<dbReference type="OrthoDB" id="9974421at2759"/>
<protein>
    <recommendedName>
        <fullName evidence="6">Lipase</fullName>
    </recommendedName>
</protein>
<dbReference type="PIRSF" id="PIRSF000862">
    <property type="entry name" value="Steryl_ester_lip"/>
    <property type="match status" value="1"/>
</dbReference>
<feature type="domain" description="AB hydrolase-1" evidence="9">
    <location>
        <begin position="91"/>
        <end position="380"/>
    </location>
</feature>
<comment type="similarity">
    <text evidence="1 6">Belongs to the AB hydrolase superfamily. Lipase family.</text>
</comment>
<dbReference type="AlphaFoldDB" id="D2A309"/>
<dbReference type="PhylomeDB" id="D2A309"/>
<gene>
    <name evidence="10" type="primary">AUGUSTUS-3.0.2_07914</name>
    <name evidence="10" type="ORF">TcasGA2_TC007914</name>
</gene>
<keyword evidence="2 8" id="KW-0732">Signal</keyword>
<dbReference type="FunFam" id="3.40.50.1820:FF:000179">
    <property type="entry name" value="Lipase"/>
    <property type="match status" value="1"/>
</dbReference>
<dbReference type="GO" id="GO:0016042">
    <property type="term" value="P:lipid catabolic process"/>
    <property type="evidence" value="ECO:0007669"/>
    <property type="project" value="UniProtKB-KW"/>
</dbReference>
<dbReference type="HOGENOM" id="CLU_010974_0_3_1"/>
<dbReference type="SUPFAM" id="SSF53474">
    <property type="entry name" value="alpha/beta-Hydrolases"/>
    <property type="match status" value="1"/>
</dbReference>
<dbReference type="OMA" id="TACRTII"/>
<reference evidence="10 11" key="1">
    <citation type="journal article" date="2008" name="Nature">
        <title>The genome of the model beetle and pest Tribolium castaneum.</title>
        <authorList>
            <consortium name="Tribolium Genome Sequencing Consortium"/>
            <person name="Richards S."/>
            <person name="Gibbs R.A."/>
            <person name="Weinstock G.M."/>
            <person name="Brown S.J."/>
            <person name="Denell R."/>
            <person name="Beeman R.W."/>
            <person name="Gibbs R."/>
            <person name="Beeman R.W."/>
            <person name="Brown S.J."/>
            <person name="Bucher G."/>
            <person name="Friedrich M."/>
            <person name="Grimmelikhuijzen C.J."/>
            <person name="Klingler M."/>
            <person name="Lorenzen M."/>
            <person name="Richards S."/>
            <person name="Roth S."/>
            <person name="Schroder R."/>
            <person name="Tautz D."/>
            <person name="Zdobnov E.M."/>
            <person name="Muzny D."/>
            <person name="Gibbs R.A."/>
            <person name="Weinstock G.M."/>
            <person name="Attaway T."/>
            <person name="Bell S."/>
            <person name="Buhay C.J."/>
            <person name="Chandrabose M.N."/>
            <person name="Chavez D."/>
            <person name="Clerk-Blankenburg K.P."/>
            <person name="Cree A."/>
            <person name="Dao M."/>
            <person name="Davis C."/>
            <person name="Chacko J."/>
            <person name="Dinh H."/>
            <person name="Dugan-Rocha S."/>
            <person name="Fowler G."/>
            <person name="Garner T.T."/>
            <person name="Garnes J."/>
            <person name="Gnirke A."/>
            <person name="Hawes A."/>
            <person name="Hernandez J."/>
            <person name="Hines S."/>
            <person name="Holder M."/>
            <person name="Hume J."/>
            <person name="Jhangiani S.N."/>
            <person name="Joshi V."/>
            <person name="Khan Z.M."/>
            <person name="Jackson L."/>
            <person name="Kovar C."/>
            <person name="Kowis A."/>
            <person name="Lee S."/>
            <person name="Lewis L.R."/>
            <person name="Margolis J."/>
            <person name="Morgan M."/>
            <person name="Nazareth L.V."/>
            <person name="Nguyen N."/>
            <person name="Okwuonu G."/>
            <person name="Parker D."/>
            <person name="Richards S."/>
            <person name="Ruiz S.J."/>
            <person name="Santibanez J."/>
            <person name="Savard J."/>
            <person name="Scherer S.E."/>
            <person name="Schneider B."/>
            <person name="Sodergren E."/>
            <person name="Tautz D."/>
            <person name="Vattahil S."/>
            <person name="Villasana D."/>
            <person name="White C.S."/>
            <person name="Wright R."/>
            <person name="Park Y."/>
            <person name="Beeman R.W."/>
            <person name="Lord J."/>
            <person name="Oppert B."/>
            <person name="Lorenzen M."/>
            <person name="Brown S."/>
            <person name="Wang L."/>
            <person name="Savard J."/>
            <person name="Tautz D."/>
            <person name="Richards S."/>
            <person name="Weinstock G."/>
            <person name="Gibbs R.A."/>
            <person name="Liu Y."/>
            <person name="Worley K."/>
            <person name="Weinstock G."/>
            <person name="Elsik C.G."/>
            <person name="Reese J.T."/>
            <person name="Elhaik E."/>
            <person name="Landan G."/>
            <person name="Graur D."/>
            <person name="Arensburger P."/>
            <person name="Atkinson P."/>
            <person name="Beeman R.W."/>
            <person name="Beidler J."/>
            <person name="Brown S.J."/>
            <person name="Demuth J.P."/>
            <person name="Drury D.W."/>
            <person name="Du Y.Z."/>
            <person name="Fujiwara H."/>
            <person name="Lorenzen M."/>
            <person name="Maselli V."/>
            <person name="Osanai M."/>
            <person name="Park Y."/>
            <person name="Robertson H.M."/>
            <person name="Tu Z."/>
            <person name="Wang J.J."/>
            <person name="Wang S."/>
            <person name="Richards S."/>
            <person name="Song H."/>
            <person name="Zhang L."/>
            <person name="Sodergren E."/>
            <person name="Werner D."/>
            <person name="Stanke M."/>
            <person name="Morgenstern B."/>
            <person name="Solovyev V."/>
            <person name="Kosarev P."/>
            <person name="Brown G."/>
            <person name="Chen H.C."/>
            <person name="Ermolaeva O."/>
            <person name="Hlavina W."/>
            <person name="Kapustin Y."/>
            <person name="Kiryutin B."/>
            <person name="Kitts P."/>
            <person name="Maglott D."/>
            <person name="Pruitt K."/>
            <person name="Sapojnikov V."/>
            <person name="Souvorov A."/>
            <person name="Mackey A.J."/>
            <person name="Waterhouse R.M."/>
            <person name="Wyder S."/>
            <person name="Zdobnov E.M."/>
            <person name="Zdobnov E.M."/>
            <person name="Wyder S."/>
            <person name="Kriventseva E.V."/>
            <person name="Kadowaki T."/>
            <person name="Bork P."/>
            <person name="Aranda M."/>
            <person name="Bao R."/>
            <person name="Beermann A."/>
            <person name="Berns N."/>
            <person name="Bolognesi R."/>
            <person name="Bonneton F."/>
            <person name="Bopp D."/>
            <person name="Brown S.J."/>
            <person name="Bucher G."/>
            <person name="Butts T."/>
            <person name="Chaumot A."/>
            <person name="Denell R.E."/>
            <person name="Ferrier D.E."/>
            <person name="Friedrich M."/>
            <person name="Gordon C.M."/>
            <person name="Jindra M."/>
            <person name="Klingler M."/>
            <person name="Lan Q."/>
            <person name="Lattorff H.M."/>
            <person name="Laudet V."/>
            <person name="von Levetsow C."/>
            <person name="Liu Z."/>
            <person name="Lutz R."/>
            <person name="Lynch J.A."/>
            <person name="da Fonseca R.N."/>
            <person name="Posnien N."/>
            <person name="Reuter R."/>
            <person name="Roth S."/>
            <person name="Savard J."/>
            <person name="Schinko J.B."/>
            <person name="Schmitt C."/>
            <person name="Schoppmeier M."/>
            <person name="Schroder R."/>
            <person name="Shippy T.D."/>
            <person name="Simonnet F."/>
            <person name="Marques-Souza H."/>
            <person name="Tautz D."/>
            <person name="Tomoyasu Y."/>
            <person name="Trauner J."/>
            <person name="Van der Zee M."/>
            <person name="Vervoort M."/>
            <person name="Wittkopp N."/>
            <person name="Wimmer E.A."/>
            <person name="Yang X."/>
            <person name="Jones A.K."/>
            <person name="Sattelle D.B."/>
            <person name="Ebert P.R."/>
            <person name="Nelson D."/>
            <person name="Scott J.G."/>
            <person name="Beeman R.W."/>
            <person name="Muthukrishnan S."/>
            <person name="Kramer K.J."/>
            <person name="Arakane Y."/>
            <person name="Beeman R.W."/>
            <person name="Zhu Q."/>
            <person name="Hogenkamp D."/>
            <person name="Dixit R."/>
            <person name="Oppert B."/>
            <person name="Jiang H."/>
            <person name="Zou Z."/>
            <person name="Marshall J."/>
            <person name="Elpidina E."/>
            <person name="Vinokurov K."/>
            <person name="Oppert C."/>
            <person name="Zou Z."/>
            <person name="Evans J."/>
            <person name="Lu Z."/>
            <person name="Zhao P."/>
            <person name="Sumathipala N."/>
            <person name="Altincicek B."/>
            <person name="Vilcinskas A."/>
            <person name="Williams M."/>
            <person name="Hultmark D."/>
            <person name="Hetru C."/>
            <person name="Jiang H."/>
            <person name="Grimmelikhuijzen C.J."/>
            <person name="Hauser F."/>
            <person name="Cazzamali G."/>
            <person name="Williamson M."/>
            <person name="Park Y."/>
            <person name="Li B."/>
            <person name="Tanaka Y."/>
            <person name="Predel R."/>
            <person name="Neupert S."/>
            <person name="Schachtner J."/>
            <person name="Verleyen P."/>
            <person name="Raible F."/>
            <person name="Bork P."/>
            <person name="Friedrich M."/>
            <person name="Walden K.K."/>
            <person name="Robertson H.M."/>
            <person name="Angeli S."/>
            <person name="Foret S."/>
            <person name="Bucher G."/>
            <person name="Schuetz S."/>
            <person name="Maleszka R."/>
            <person name="Wimmer E.A."/>
            <person name="Beeman R.W."/>
            <person name="Lorenzen M."/>
            <person name="Tomoyasu Y."/>
            <person name="Miller S.C."/>
            <person name="Grossmann D."/>
            <person name="Bucher G."/>
        </authorList>
    </citation>
    <scope>NUCLEOTIDE SEQUENCE [LARGE SCALE GENOMIC DNA]</scope>
    <source>
        <strain evidence="10 11">Georgia GA2</strain>
    </source>
</reference>
<dbReference type="InterPro" id="IPR025483">
    <property type="entry name" value="Lipase_euk"/>
</dbReference>
<evidence type="ECO:0000256" key="3">
    <source>
        <dbReference type="ARBA" id="ARBA00022963"/>
    </source>
</evidence>